<evidence type="ECO:0000256" key="7">
    <source>
        <dbReference type="ARBA" id="ARBA00036521"/>
    </source>
</evidence>
<feature type="transmembrane region" description="Helical" evidence="11">
    <location>
        <begin position="111"/>
        <end position="138"/>
    </location>
</feature>
<evidence type="ECO:0000256" key="9">
    <source>
        <dbReference type="ARBA" id="ARBA00037605"/>
    </source>
</evidence>
<gene>
    <name evidence="13" type="primary">SLC16A12</name>
    <name evidence="13" type="synonym">slc16a12b</name>
</gene>
<accession>A0A671X1Y8</accession>
<dbReference type="InterPro" id="IPR050327">
    <property type="entry name" value="Proton-linked_MCT"/>
</dbReference>
<evidence type="ECO:0000313" key="13">
    <source>
        <dbReference type="Ensembl" id="ENSSAUP00010045182.1"/>
    </source>
</evidence>
<feature type="domain" description="Major facilitator superfamily (MFS) profile" evidence="12">
    <location>
        <begin position="1"/>
        <end position="433"/>
    </location>
</feature>
<feature type="transmembrane region" description="Helical" evidence="11">
    <location>
        <begin position="318"/>
        <end position="337"/>
    </location>
</feature>
<dbReference type="OMA" id="WVLASHQ"/>
<comment type="similarity">
    <text evidence="2">Belongs to the major facilitator superfamily. Monocarboxylate porter (TC 2.A.1.13) family.</text>
</comment>
<feature type="transmembrane region" description="Helical" evidence="11">
    <location>
        <begin position="251"/>
        <end position="273"/>
    </location>
</feature>
<protein>
    <submittedName>
        <fullName evidence="13">Solute carrier family 16 member 12b</fullName>
    </submittedName>
</protein>
<dbReference type="Proteomes" id="UP000472265">
    <property type="component" value="Chromosome 20"/>
</dbReference>
<reference evidence="13" key="3">
    <citation type="submission" date="2025-09" db="UniProtKB">
        <authorList>
            <consortium name="Ensembl"/>
        </authorList>
    </citation>
    <scope>IDENTIFICATION</scope>
</reference>
<dbReference type="GO" id="GO:0015881">
    <property type="term" value="P:creatine transmembrane transport"/>
    <property type="evidence" value="ECO:0007669"/>
    <property type="project" value="TreeGrafter"/>
</dbReference>
<feature type="transmembrane region" description="Helical" evidence="11">
    <location>
        <begin position="87"/>
        <end position="105"/>
    </location>
</feature>
<dbReference type="PANTHER" id="PTHR11360">
    <property type="entry name" value="MONOCARBOXYLATE TRANSPORTER"/>
    <property type="match status" value="1"/>
</dbReference>
<evidence type="ECO:0000313" key="14">
    <source>
        <dbReference type="Proteomes" id="UP000472265"/>
    </source>
</evidence>
<feature type="compositionally biased region" description="Basic and acidic residues" evidence="10">
    <location>
        <begin position="209"/>
        <end position="220"/>
    </location>
</feature>
<organism evidence="13 14">
    <name type="scientific">Sparus aurata</name>
    <name type="common">Gilthead sea bream</name>
    <dbReference type="NCBI Taxonomy" id="8175"/>
    <lineage>
        <taxon>Eukaryota</taxon>
        <taxon>Metazoa</taxon>
        <taxon>Chordata</taxon>
        <taxon>Craniata</taxon>
        <taxon>Vertebrata</taxon>
        <taxon>Euteleostomi</taxon>
        <taxon>Actinopterygii</taxon>
        <taxon>Neopterygii</taxon>
        <taxon>Teleostei</taxon>
        <taxon>Neoteleostei</taxon>
        <taxon>Acanthomorphata</taxon>
        <taxon>Eupercaria</taxon>
        <taxon>Spariformes</taxon>
        <taxon>Sparidae</taxon>
        <taxon>Sparus</taxon>
    </lineage>
</organism>
<dbReference type="AlphaFoldDB" id="A0A671X1Y8"/>
<reference evidence="13" key="2">
    <citation type="submission" date="2025-08" db="UniProtKB">
        <authorList>
            <consortium name="Ensembl"/>
        </authorList>
    </citation>
    <scope>IDENTIFICATION</scope>
</reference>
<dbReference type="GeneTree" id="ENSGT00940000156169"/>
<reference evidence="13" key="1">
    <citation type="submission" date="2021-04" db="EMBL/GenBank/DDBJ databases">
        <authorList>
            <consortium name="Wellcome Sanger Institute Data Sharing"/>
        </authorList>
    </citation>
    <scope>NUCLEOTIDE SEQUENCE [LARGE SCALE GENOMIC DNA]</scope>
</reference>
<evidence type="ECO:0000256" key="2">
    <source>
        <dbReference type="ARBA" id="ARBA00006727"/>
    </source>
</evidence>
<evidence type="ECO:0000256" key="8">
    <source>
        <dbReference type="ARBA" id="ARBA00036771"/>
    </source>
</evidence>
<comment type="function">
    <text evidence="9">Functions as a transporter for creatine and as well for its precursor guanidinoacetate. Transport of creatine and GAA is independent of resting membrane potential and extracellular Na(+), Cl(-), or pH. Contributes to the process of creatine biosynthesis and distribution.</text>
</comment>
<keyword evidence="14" id="KW-1185">Reference proteome</keyword>
<dbReference type="FunFam" id="1.20.1250.20:FF:000128">
    <property type="entry name" value="monocarboxylate transporter 12 isoform X1"/>
    <property type="match status" value="1"/>
</dbReference>
<dbReference type="PANTHER" id="PTHR11360:SF318">
    <property type="entry name" value="MONOCARBOXYLATE TRANSPORTER 12"/>
    <property type="match status" value="1"/>
</dbReference>
<keyword evidence="3" id="KW-1003">Cell membrane</keyword>
<proteinExistence type="inferred from homology"/>
<dbReference type="Pfam" id="PF07690">
    <property type="entry name" value="MFS_1"/>
    <property type="match status" value="1"/>
</dbReference>
<evidence type="ECO:0000256" key="5">
    <source>
        <dbReference type="ARBA" id="ARBA00022989"/>
    </source>
</evidence>
<sequence>MVAGKQQRGSEAPLDGGWGWVIVGCCFMVTVCTRAVTRCVSIFFVEFQAHFGADYAATAWVHSLVDCTTMLCAPVGSLIGNRWSCRVAVMLGGLLSSCGLLLSSFSSRLEFLYLSMGVLTGVGFALCYTPAIAVVGCYFRQRKALAYGIAMSGSGIGTFVLAPVVQLLIELYSWRGALLVLSAFVANLCVCGALLRPIKPQEDEEQAEGGEKESAGEERLGSPAPQLQRRWFFSSCFLSSKEYHFLLLPDFLGMAVSFLFLATGCSLPFIYLVPYALSVGVCHQHAAFLMSILGVISIVGNITFGWLTDRRCLKPYRLACYVFSVAMEGLCCLFVPLLQSFPLLLPFAILYGYFDGAYVALIPVVTSDLVGPQYLSSALGVVYFLHAIPYLVSPPIGGWLVDVTGSYMATFSLSGAAMVLSSIILSIVGWIRRCQRRVPAIAENTKHQPLPTLASDQSDHLMAVNIVASKETTNLIHGQQRRLEAVTS</sequence>
<evidence type="ECO:0000256" key="6">
    <source>
        <dbReference type="ARBA" id="ARBA00023136"/>
    </source>
</evidence>
<evidence type="ECO:0000259" key="12">
    <source>
        <dbReference type="PROSITE" id="PS50850"/>
    </source>
</evidence>
<comment type="subcellular location">
    <subcellularLocation>
        <location evidence="1">Basolateral cell membrane</location>
        <topology evidence="1">Multi-pass membrane protein</topology>
    </subcellularLocation>
</comment>
<feature type="transmembrane region" description="Helical" evidence="11">
    <location>
        <begin position="343"/>
        <end position="362"/>
    </location>
</feature>
<feature type="transmembrane region" description="Helical" evidence="11">
    <location>
        <begin position="407"/>
        <end position="431"/>
    </location>
</feature>
<dbReference type="InterPro" id="IPR011701">
    <property type="entry name" value="MFS"/>
</dbReference>
<dbReference type="SUPFAM" id="SSF103473">
    <property type="entry name" value="MFS general substrate transporter"/>
    <property type="match status" value="1"/>
</dbReference>
<feature type="transmembrane region" description="Helical" evidence="11">
    <location>
        <begin position="17"/>
        <end position="36"/>
    </location>
</feature>
<feature type="region of interest" description="Disordered" evidence="10">
    <location>
        <begin position="202"/>
        <end position="222"/>
    </location>
</feature>
<dbReference type="InterPro" id="IPR036259">
    <property type="entry name" value="MFS_trans_sf"/>
</dbReference>
<evidence type="ECO:0000256" key="11">
    <source>
        <dbReference type="SAM" id="Phobius"/>
    </source>
</evidence>
<evidence type="ECO:0000256" key="4">
    <source>
        <dbReference type="ARBA" id="ARBA00022692"/>
    </source>
</evidence>
<evidence type="ECO:0000256" key="1">
    <source>
        <dbReference type="ARBA" id="ARBA00004554"/>
    </source>
</evidence>
<feature type="transmembrane region" description="Helical" evidence="11">
    <location>
        <begin position="145"/>
        <end position="169"/>
    </location>
</feature>
<evidence type="ECO:0000256" key="10">
    <source>
        <dbReference type="SAM" id="MobiDB-lite"/>
    </source>
</evidence>
<dbReference type="Gene3D" id="1.20.1250.20">
    <property type="entry name" value="MFS general substrate transporter like domains"/>
    <property type="match status" value="1"/>
</dbReference>
<comment type="catalytic activity">
    <reaction evidence="8">
        <text>guanidinoacetate(in) = guanidinoacetate(out)</text>
        <dbReference type="Rhea" id="RHEA:73047"/>
        <dbReference type="ChEBI" id="CHEBI:57742"/>
    </reaction>
</comment>
<dbReference type="InterPro" id="IPR020846">
    <property type="entry name" value="MFS_dom"/>
</dbReference>
<dbReference type="GO" id="GO:0016323">
    <property type="term" value="C:basolateral plasma membrane"/>
    <property type="evidence" value="ECO:0007669"/>
    <property type="project" value="UniProtKB-SubCell"/>
</dbReference>
<keyword evidence="6 11" id="KW-0472">Membrane</keyword>
<dbReference type="GO" id="GO:0022857">
    <property type="term" value="F:transmembrane transporter activity"/>
    <property type="evidence" value="ECO:0007669"/>
    <property type="project" value="InterPro"/>
</dbReference>
<dbReference type="Ensembl" id="ENSSAUT00010047505.1">
    <property type="protein sequence ID" value="ENSSAUP00010045182.1"/>
    <property type="gene ID" value="ENSSAUG00010018885.1"/>
</dbReference>
<dbReference type="InParanoid" id="A0A671X1Y8"/>
<keyword evidence="4 11" id="KW-0812">Transmembrane</keyword>
<keyword evidence="5 11" id="KW-1133">Transmembrane helix</keyword>
<name>A0A671X1Y8_SPAAU</name>
<dbReference type="FunCoup" id="A0A671X1Y8">
    <property type="interactions" value="63"/>
</dbReference>
<comment type="catalytic activity">
    <reaction evidence="7">
        <text>creatine(in) = creatine(out)</text>
        <dbReference type="Rhea" id="RHEA:73043"/>
        <dbReference type="ChEBI" id="CHEBI:57947"/>
    </reaction>
</comment>
<feature type="transmembrane region" description="Helical" evidence="11">
    <location>
        <begin position="374"/>
        <end position="392"/>
    </location>
</feature>
<evidence type="ECO:0000256" key="3">
    <source>
        <dbReference type="ARBA" id="ARBA00022475"/>
    </source>
</evidence>
<feature type="transmembrane region" description="Helical" evidence="11">
    <location>
        <begin position="285"/>
        <end position="306"/>
    </location>
</feature>
<feature type="transmembrane region" description="Helical" evidence="11">
    <location>
        <begin position="175"/>
        <end position="195"/>
    </location>
</feature>
<dbReference type="PROSITE" id="PS50850">
    <property type="entry name" value="MFS"/>
    <property type="match status" value="1"/>
</dbReference>